<evidence type="ECO:0000256" key="7">
    <source>
        <dbReference type="SAM" id="MobiDB-lite"/>
    </source>
</evidence>
<evidence type="ECO:0000256" key="5">
    <source>
        <dbReference type="ARBA" id="ARBA00023163"/>
    </source>
</evidence>
<dbReference type="SUPFAM" id="SSF46894">
    <property type="entry name" value="C-terminal effector domain of the bipartite response regulators"/>
    <property type="match status" value="1"/>
</dbReference>
<dbReference type="EMBL" id="JACMSF010000089">
    <property type="protein sequence ID" value="MBC2907742.1"/>
    <property type="molecule type" value="Genomic_DNA"/>
</dbReference>
<dbReference type="Gene3D" id="1.25.40.10">
    <property type="entry name" value="Tetratricopeptide repeat domain"/>
    <property type="match status" value="2"/>
</dbReference>
<keyword evidence="10" id="KW-1185">Reference proteome</keyword>
<keyword evidence="4 6" id="KW-0238">DNA-binding</keyword>
<dbReference type="SUPFAM" id="SSF52540">
    <property type="entry name" value="P-loop containing nucleoside triphosphate hydrolases"/>
    <property type="match status" value="1"/>
</dbReference>
<dbReference type="PANTHER" id="PTHR35807">
    <property type="entry name" value="TRANSCRIPTIONAL REGULATOR REDD-RELATED"/>
    <property type="match status" value="1"/>
</dbReference>
<dbReference type="InterPro" id="IPR051677">
    <property type="entry name" value="AfsR-DnrI-RedD_regulator"/>
</dbReference>
<organism evidence="9 10">
    <name type="scientific">Streptomyces cupreus</name>
    <dbReference type="NCBI Taxonomy" id="2759956"/>
    <lineage>
        <taxon>Bacteria</taxon>
        <taxon>Bacillati</taxon>
        <taxon>Actinomycetota</taxon>
        <taxon>Actinomycetes</taxon>
        <taxon>Kitasatosporales</taxon>
        <taxon>Streptomycetaceae</taxon>
        <taxon>Streptomyces</taxon>
    </lineage>
</organism>
<keyword evidence="2" id="KW-0902">Two-component regulatory system</keyword>
<dbReference type="Pfam" id="PF03704">
    <property type="entry name" value="BTAD"/>
    <property type="match status" value="1"/>
</dbReference>
<dbReference type="PROSITE" id="PS51755">
    <property type="entry name" value="OMPR_PHOB"/>
    <property type="match status" value="1"/>
</dbReference>
<dbReference type="InterPro" id="IPR027417">
    <property type="entry name" value="P-loop_NTPase"/>
</dbReference>
<sequence length="901" mass="96513">MTGREPFTGLRFQLLGPLRAWRGEAELDLGQTQQRVVLAVLLLHAGRPVSRDQLVDAVWGNAVPARAANLVQRHVSGLRRVLEPDRPPRTPSGLLTWTEAGYLLTLGPGQSDVLGFDRLIDRAHAARARGDLAATAQCLHGALRLWRGRLCEGLTSPLLDVERDRLAERRLSVLEERIEVDLALGDDFDLVGEVRQLTVEHPLREGLHGLLMLALHRSGRQAEALAAYHRARRLLRDELGIEPGHRLRRLHARILAADPDLDARPSGRGRDGLGVPDGPAGRGERDYLGMSDGPAGAGEPDHLGTSDGPAGRGEPDHLGTSDGPAGRGERGYLGMSDGPAGAREPDHLGTSDGPSGHRRAPDSPPDQLAVRITGPPTLVVPAQLPHPVAGFVGREEALALLDSLLPDKATGGDGGTAVITAIGGTAGVGKTTLAVHWAHRVRDRFPDGQLYVNLRGFDPGGPAVRPAEAIRGFLDALGVPTRRIPVDPDGQIGLYRSLSANRRMLVVLDNAQDTDQVRPLLPGSPHCFTVITSRNVLTGLVITDGAQPVGLGLMSRAEAADVLGRRIGGQRLTSDPDALEDIIASCARLPLALAIVGAHAATHPQLPLASLAKELHAAGSALDLLDGGDAATDVRKVFSWSYRRLTAPAARLFRLLGLHPGPDADTAAVAGLAGLTVSQVRAPLAELTASHLLSPHSTDRYACHDLLRAYAAELAQVHDQPADRLAAARRMLDHYLHSAYRASLTLSPHRDDPITLTPPRPPVTTEDFEGHDEALAWFLREHAVLLSVQRQAVDLQFDAHAWQLAWALQPYFDRAGHWHDSAAAHERALKAARREGSTHGQAVVHGCLAYAYMRLSRYEDVATHMRQALHLYEALGDLLGQAHTPDDRLGATGVGPSAAPA</sequence>
<dbReference type="InterPro" id="IPR016032">
    <property type="entry name" value="Sig_transdc_resp-reg_C-effctor"/>
</dbReference>
<dbReference type="CDD" id="cd15831">
    <property type="entry name" value="BTAD"/>
    <property type="match status" value="1"/>
</dbReference>
<evidence type="ECO:0000313" key="10">
    <source>
        <dbReference type="Proteomes" id="UP000584670"/>
    </source>
</evidence>
<dbReference type="Pfam" id="PF00486">
    <property type="entry name" value="Trans_reg_C"/>
    <property type="match status" value="1"/>
</dbReference>
<evidence type="ECO:0000313" key="9">
    <source>
        <dbReference type="EMBL" id="MBC2907742.1"/>
    </source>
</evidence>
<evidence type="ECO:0000256" key="6">
    <source>
        <dbReference type="PROSITE-ProRule" id="PRU01091"/>
    </source>
</evidence>
<dbReference type="Gene3D" id="3.40.50.300">
    <property type="entry name" value="P-loop containing nucleotide triphosphate hydrolases"/>
    <property type="match status" value="1"/>
</dbReference>
<dbReference type="SMART" id="SM00862">
    <property type="entry name" value="Trans_reg_C"/>
    <property type="match status" value="1"/>
</dbReference>
<evidence type="ECO:0000256" key="1">
    <source>
        <dbReference type="ARBA" id="ARBA00005820"/>
    </source>
</evidence>
<dbReference type="SMART" id="SM01043">
    <property type="entry name" value="BTAD"/>
    <property type="match status" value="1"/>
</dbReference>
<keyword evidence="3" id="KW-0805">Transcription regulation</keyword>
<dbReference type="Gene3D" id="1.10.10.10">
    <property type="entry name" value="Winged helix-like DNA-binding domain superfamily/Winged helix DNA-binding domain"/>
    <property type="match status" value="1"/>
</dbReference>
<reference evidence="9 10" key="1">
    <citation type="submission" date="2020-08" db="EMBL/GenBank/DDBJ databases">
        <title>Streptomyces sp. PSKA01 genome sequencing and assembly.</title>
        <authorList>
            <person name="Mandal S."/>
            <person name="Maiti P.K."/>
            <person name="Das P."/>
        </authorList>
    </citation>
    <scope>NUCLEOTIDE SEQUENCE [LARGE SCALE GENOMIC DNA]</scope>
    <source>
        <strain evidence="9 10">PSKA01</strain>
    </source>
</reference>
<evidence type="ECO:0000259" key="8">
    <source>
        <dbReference type="PROSITE" id="PS51755"/>
    </source>
</evidence>
<dbReference type="PRINTS" id="PR00364">
    <property type="entry name" value="DISEASERSIST"/>
</dbReference>
<dbReference type="AlphaFoldDB" id="A0A7X1JDC7"/>
<feature type="domain" description="OmpR/PhoB-type" evidence="8">
    <location>
        <begin position="2"/>
        <end position="106"/>
    </location>
</feature>
<dbReference type="SUPFAM" id="SSF48452">
    <property type="entry name" value="TPR-like"/>
    <property type="match status" value="2"/>
</dbReference>
<dbReference type="InterPro" id="IPR005158">
    <property type="entry name" value="BTAD"/>
</dbReference>
<dbReference type="GO" id="GO:0000160">
    <property type="term" value="P:phosphorelay signal transduction system"/>
    <property type="evidence" value="ECO:0007669"/>
    <property type="project" value="UniProtKB-KW"/>
</dbReference>
<dbReference type="InterPro" id="IPR036388">
    <property type="entry name" value="WH-like_DNA-bd_sf"/>
</dbReference>
<dbReference type="GO" id="GO:0006355">
    <property type="term" value="P:regulation of DNA-templated transcription"/>
    <property type="evidence" value="ECO:0007669"/>
    <property type="project" value="InterPro"/>
</dbReference>
<dbReference type="InterPro" id="IPR001867">
    <property type="entry name" value="OmpR/PhoB-type_DNA-bd"/>
</dbReference>
<dbReference type="InterPro" id="IPR011990">
    <property type="entry name" value="TPR-like_helical_dom_sf"/>
</dbReference>
<feature type="region of interest" description="Disordered" evidence="7">
    <location>
        <begin position="260"/>
        <end position="371"/>
    </location>
</feature>
<gene>
    <name evidence="9" type="ORF">H4N64_40805</name>
</gene>
<dbReference type="Proteomes" id="UP000584670">
    <property type="component" value="Unassembled WGS sequence"/>
</dbReference>
<evidence type="ECO:0000256" key="4">
    <source>
        <dbReference type="ARBA" id="ARBA00023125"/>
    </source>
</evidence>
<accession>A0A7X1JDC7</accession>
<feature type="DNA-binding region" description="OmpR/PhoB-type" evidence="6">
    <location>
        <begin position="2"/>
        <end position="106"/>
    </location>
</feature>
<dbReference type="PANTHER" id="PTHR35807:SF1">
    <property type="entry name" value="TRANSCRIPTIONAL REGULATOR REDD"/>
    <property type="match status" value="1"/>
</dbReference>
<dbReference type="GO" id="GO:0003677">
    <property type="term" value="F:DNA binding"/>
    <property type="evidence" value="ECO:0007669"/>
    <property type="project" value="UniProtKB-UniRule"/>
</dbReference>
<name>A0A7X1JDC7_9ACTN</name>
<proteinExistence type="inferred from homology"/>
<protein>
    <submittedName>
        <fullName evidence="9">Winged helix-turn-helix domain-containing protein</fullName>
    </submittedName>
</protein>
<keyword evidence="5" id="KW-0804">Transcription</keyword>
<evidence type="ECO:0000256" key="2">
    <source>
        <dbReference type="ARBA" id="ARBA00023012"/>
    </source>
</evidence>
<dbReference type="CDD" id="cd00383">
    <property type="entry name" value="trans_reg_C"/>
    <property type="match status" value="1"/>
</dbReference>
<dbReference type="RefSeq" id="WP_186287682.1">
    <property type="nucleotide sequence ID" value="NZ_JACMSF010000089.1"/>
</dbReference>
<comment type="similarity">
    <text evidence="1">Belongs to the AfsR/DnrI/RedD regulatory family.</text>
</comment>
<comment type="caution">
    <text evidence="9">The sequence shown here is derived from an EMBL/GenBank/DDBJ whole genome shotgun (WGS) entry which is preliminary data.</text>
</comment>
<feature type="compositionally biased region" description="Basic and acidic residues" evidence="7">
    <location>
        <begin position="261"/>
        <end position="271"/>
    </location>
</feature>
<evidence type="ECO:0000256" key="3">
    <source>
        <dbReference type="ARBA" id="ARBA00023015"/>
    </source>
</evidence>